<gene>
    <name evidence="1" type="ORF">PY771_08335</name>
</gene>
<dbReference type="RefSeq" id="WP_275115872.1">
    <property type="nucleotide sequence ID" value="NZ_CP118942.1"/>
</dbReference>
<dbReference type="Proteomes" id="UP001214666">
    <property type="component" value="Chromosome"/>
</dbReference>
<dbReference type="EMBL" id="CP118942">
    <property type="protein sequence ID" value="WEE28311.1"/>
    <property type="molecule type" value="Genomic_DNA"/>
</dbReference>
<organism evidence="1 2">
    <name type="scientific">Aeromonas hydrophila</name>
    <dbReference type="NCBI Taxonomy" id="644"/>
    <lineage>
        <taxon>Bacteria</taxon>
        <taxon>Pseudomonadati</taxon>
        <taxon>Pseudomonadota</taxon>
        <taxon>Gammaproteobacteria</taxon>
        <taxon>Aeromonadales</taxon>
        <taxon>Aeromonadaceae</taxon>
        <taxon>Aeromonas</taxon>
    </lineage>
</organism>
<proteinExistence type="predicted"/>
<name>A0AAX3PF88_AERHY</name>
<reference evidence="1" key="1">
    <citation type="submission" date="2023-02" db="EMBL/GenBank/DDBJ databases">
        <title>The sequence of Aeromonas hydrophila K533.</title>
        <authorList>
            <person name="Luo X."/>
        </authorList>
    </citation>
    <scope>NUCLEOTIDE SEQUENCE</scope>
    <source>
        <strain evidence="1">K533</strain>
    </source>
</reference>
<accession>A0AAX3PF88</accession>
<dbReference type="AlphaFoldDB" id="A0AAX3PF88"/>
<evidence type="ECO:0000313" key="2">
    <source>
        <dbReference type="Proteomes" id="UP001214666"/>
    </source>
</evidence>
<protein>
    <submittedName>
        <fullName evidence="1">Uncharacterized protein</fullName>
    </submittedName>
</protein>
<evidence type="ECO:0000313" key="1">
    <source>
        <dbReference type="EMBL" id="WEE28311.1"/>
    </source>
</evidence>
<sequence length="178" mass="20646">MTTATTVITVSNSMTLRDLADQYFGIDFEYIDRYTNFLAGVYMVNSPWVLIDHILGLEIDMQKVVEWVVYYCEELLTRTSFRYGSEHVLLNFPDVETVDAIGAVLILGSMHDQISIRYGSLVFNTKMNGMKIKRKDAVDITKMVLANKLKEIYIEHPRFEFEKMMGITQEQRYLNLCS</sequence>